<dbReference type="WBParaSite" id="HPBE_0000166701-mRNA-1">
    <property type="protein sequence ID" value="HPBE_0000166701-mRNA-1"/>
    <property type="gene ID" value="HPBE_0000166701"/>
</dbReference>
<evidence type="ECO:0000313" key="2">
    <source>
        <dbReference type="Proteomes" id="UP000050761"/>
    </source>
</evidence>
<accession>A0A3P7X4R5</accession>
<proteinExistence type="predicted"/>
<dbReference type="Proteomes" id="UP000050761">
    <property type="component" value="Unassembled WGS sequence"/>
</dbReference>
<gene>
    <name evidence="1" type="ORF">HPBE_LOCUS1668</name>
</gene>
<accession>A0A183F675</accession>
<reference evidence="1 2" key="1">
    <citation type="submission" date="2018-11" db="EMBL/GenBank/DDBJ databases">
        <authorList>
            <consortium name="Pathogen Informatics"/>
        </authorList>
    </citation>
    <scope>NUCLEOTIDE SEQUENCE [LARGE SCALE GENOMIC DNA]</scope>
</reference>
<reference evidence="3" key="2">
    <citation type="submission" date="2019-09" db="UniProtKB">
        <authorList>
            <consortium name="WormBaseParasite"/>
        </authorList>
    </citation>
    <scope>IDENTIFICATION</scope>
</reference>
<organism evidence="2 3">
    <name type="scientific">Heligmosomoides polygyrus</name>
    <name type="common">Parasitic roundworm</name>
    <dbReference type="NCBI Taxonomy" id="6339"/>
    <lineage>
        <taxon>Eukaryota</taxon>
        <taxon>Metazoa</taxon>
        <taxon>Ecdysozoa</taxon>
        <taxon>Nematoda</taxon>
        <taxon>Chromadorea</taxon>
        <taxon>Rhabditida</taxon>
        <taxon>Rhabditina</taxon>
        <taxon>Rhabditomorpha</taxon>
        <taxon>Strongyloidea</taxon>
        <taxon>Heligmosomidae</taxon>
        <taxon>Heligmosomoides</taxon>
    </lineage>
</organism>
<dbReference type="AlphaFoldDB" id="A0A183F675"/>
<name>A0A183F675_HELPZ</name>
<evidence type="ECO:0000313" key="1">
    <source>
        <dbReference type="EMBL" id="VDO20585.1"/>
    </source>
</evidence>
<dbReference type="OrthoDB" id="418748at2759"/>
<sequence length="83" mass="9904">MAKAPQTKQTAKNVEDVAKATHYSDVYEEPESCDGEWHLYQFAKKRHCQAEVIKFFGINNENYLLFTDRKEAMKRWCDHYEEI</sequence>
<keyword evidence="2" id="KW-1185">Reference proteome</keyword>
<dbReference type="EMBL" id="UZAH01001974">
    <property type="protein sequence ID" value="VDO20585.1"/>
    <property type="molecule type" value="Genomic_DNA"/>
</dbReference>
<evidence type="ECO:0000313" key="3">
    <source>
        <dbReference type="WBParaSite" id="HPBE_0000166701-mRNA-1"/>
    </source>
</evidence>
<protein>
    <submittedName>
        <fullName evidence="3">Phage protein</fullName>
    </submittedName>
</protein>